<dbReference type="AlphaFoldDB" id="A0A8B8RGT0"/>
<dbReference type="RefSeq" id="XP_032317087.1">
    <property type="nucleotide sequence ID" value="XM_032461196.1"/>
</dbReference>
<evidence type="ECO:0000313" key="3">
    <source>
        <dbReference type="RefSeq" id="XP_032317087.1"/>
    </source>
</evidence>
<feature type="compositionally biased region" description="Basic and acidic residues" evidence="1">
    <location>
        <begin position="198"/>
        <end position="210"/>
    </location>
</feature>
<keyword evidence="2" id="KW-1185">Reference proteome</keyword>
<dbReference type="Proteomes" id="UP000694856">
    <property type="component" value="Chromosome 19"/>
</dbReference>
<feature type="compositionally biased region" description="Basic and acidic residues" evidence="1">
    <location>
        <begin position="286"/>
        <end position="297"/>
    </location>
</feature>
<name>A0A8B8RGT0_CAMFR</name>
<gene>
    <name evidence="3" type="primary">LOC116657807</name>
</gene>
<sequence length="297" mass="31791">MRGTWEERSAPGAAAGAAGARRPFGDAGNNHAPSLPGAAGRCQLDPAAGGSARRSACPGDLSRPGRSAPAAQPLPEGTKRHHARGRRPRAETQAGRRDCLVPVVAPTTRHRIPRQTAAQSPEPAQEPPTRPKIRPWRPQPTTCQCTPYPGIVSGRTPLPQPDSSALSSWYPPFQFPLNPQLSSADRPSPKRPANPWPDPRRLGQPPRRDPYPYSVKPQSAGRQAAPPGNSPALPSPAPGGSRPWLRLSVPEPQLPVRRQKPALLRREPPHRPSAPPPRRGLSSREGGAHARLDLAGD</sequence>
<organism evidence="2 3">
    <name type="scientific">Camelus ferus</name>
    <name type="common">Wild bactrian camel</name>
    <name type="synonym">Camelus bactrianus ferus</name>
    <dbReference type="NCBI Taxonomy" id="419612"/>
    <lineage>
        <taxon>Eukaryota</taxon>
        <taxon>Metazoa</taxon>
        <taxon>Chordata</taxon>
        <taxon>Craniata</taxon>
        <taxon>Vertebrata</taxon>
        <taxon>Euteleostomi</taxon>
        <taxon>Mammalia</taxon>
        <taxon>Eutheria</taxon>
        <taxon>Laurasiatheria</taxon>
        <taxon>Artiodactyla</taxon>
        <taxon>Tylopoda</taxon>
        <taxon>Camelidae</taxon>
        <taxon>Camelus</taxon>
    </lineage>
</organism>
<evidence type="ECO:0000256" key="1">
    <source>
        <dbReference type="SAM" id="MobiDB-lite"/>
    </source>
</evidence>
<feature type="region of interest" description="Disordered" evidence="1">
    <location>
        <begin position="1"/>
        <end position="297"/>
    </location>
</feature>
<feature type="compositionally biased region" description="Low complexity" evidence="1">
    <location>
        <begin position="10"/>
        <end position="28"/>
    </location>
</feature>
<protein>
    <submittedName>
        <fullName evidence="3">Extensin-like</fullName>
    </submittedName>
</protein>
<accession>A0A8B8RGT0</accession>
<dbReference type="KEGG" id="cfr:116657807"/>
<evidence type="ECO:0000313" key="2">
    <source>
        <dbReference type="Proteomes" id="UP000694856"/>
    </source>
</evidence>
<proteinExistence type="predicted"/>
<feature type="compositionally biased region" description="Basic and acidic residues" evidence="1">
    <location>
        <begin position="88"/>
        <end position="99"/>
    </location>
</feature>
<feature type="compositionally biased region" description="Low complexity" evidence="1">
    <location>
        <begin position="224"/>
        <end position="243"/>
    </location>
</feature>
<dbReference type="GeneID" id="116657807"/>
<reference evidence="3" key="1">
    <citation type="submission" date="2025-08" db="UniProtKB">
        <authorList>
            <consortium name="RefSeq"/>
        </authorList>
    </citation>
    <scope>IDENTIFICATION</scope>
    <source>
        <tissue evidence="3">Ear skin</tissue>
    </source>
</reference>